<keyword evidence="1" id="KW-0732">Signal</keyword>
<accession>A0A6G8S5B5</accession>
<keyword evidence="3" id="KW-1185">Reference proteome</keyword>
<gene>
    <name evidence="2" type="ORF">G8D99_09135</name>
</gene>
<evidence type="ECO:0000313" key="2">
    <source>
        <dbReference type="EMBL" id="QIO09163.1"/>
    </source>
</evidence>
<organism evidence="2 3">
    <name type="scientific">Acinetobacter lanii</name>
    <dbReference type="NCBI Taxonomy" id="2715163"/>
    <lineage>
        <taxon>Bacteria</taxon>
        <taxon>Pseudomonadati</taxon>
        <taxon>Pseudomonadota</taxon>
        <taxon>Gammaproteobacteria</taxon>
        <taxon>Moraxellales</taxon>
        <taxon>Moraxellaceae</taxon>
        <taxon>Acinetobacter</taxon>
    </lineage>
</organism>
<dbReference type="EMBL" id="CP049916">
    <property type="protein sequence ID" value="QIO09163.1"/>
    <property type="molecule type" value="Genomic_DNA"/>
</dbReference>
<evidence type="ECO:0000256" key="1">
    <source>
        <dbReference type="SAM" id="SignalP"/>
    </source>
</evidence>
<sequence length="217" mass="25292">MLLKNVSNSMKTIVSGFFLSALGTITLHAQPLQCESKNSPQYLAQICSEKFKDLRKELNELQHTSYLVTDAPLRLLADTHQLWFNRMQQCKNSACYKQQLNLRIEDLNFYTSMNQSLTQHYLKFEHGQIAQQPIQLKVHQLTKDRIKIEGFAYRNPNNRLESQAIPLLAYTTPDQKNEILDNEHDCKYQLNFQKALLVVNTTQSGCERFKGVYRLYD</sequence>
<dbReference type="AlphaFoldDB" id="A0A6G8S5B5"/>
<feature type="chain" id="PRO_5026014684" description="DUF1311 domain-containing protein" evidence="1">
    <location>
        <begin position="30"/>
        <end position="217"/>
    </location>
</feature>
<proteinExistence type="predicted"/>
<evidence type="ECO:0000313" key="3">
    <source>
        <dbReference type="Proteomes" id="UP000501939"/>
    </source>
</evidence>
<protein>
    <recommendedName>
        <fullName evidence="4">DUF1311 domain-containing protein</fullName>
    </recommendedName>
</protein>
<dbReference type="Proteomes" id="UP000501939">
    <property type="component" value="Chromosome"/>
</dbReference>
<name>A0A6G8S5B5_9GAMM</name>
<feature type="signal peptide" evidence="1">
    <location>
        <begin position="1"/>
        <end position="29"/>
    </location>
</feature>
<reference evidence="2 3" key="1">
    <citation type="submission" date="2020-03" db="EMBL/GenBank/DDBJ databases">
        <authorList>
            <person name="Zhu W."/>
        </authorList>
    </citation>
    <scope>NUCLEOTIDE SEQUENCE [LARGE SCALE GENOMIC DNA]</scope>
    <source>
        <strain evidence="2 3">185</strain>
    </source>
</reference>
<evidence type="ECO:0008006" key="4">
    <source>
        <dbReference type="Google" id="ProtNLM"/>
    </source>
</evidence>
<dbReference type="RefSeq" id="WP_166324804.1">
    <property type="nucleotide sequence ID" value="NZ_CP049916.1"/>
</dbReference>
<dbReference type="KEGG" id="alj:G8D99_09135"/>